<comment type="caution">
    <text evidence="1">The sequence shown here is derived from an EMBL/GenBank/DDBJ whole genome shotgun (WGS) entry which is preliminary data.</text>
</comment>
<gene>
    <name evidence="1" type="ORF">D2A34_23225</name>
</gene>
<dbReference type="EMBL" id="QXDJ01000007">
    <property type="protein sequence ID" value="RII32581.1"/>
    <property type="molecule type" value="Genomic_DNA"/>
</dbReference>
<sequence>MKLLVSLLTTLSITLSSIPFNLSRQNPPRLLDAFILAYDAMYIDARAYETDYIILDMESFYFKDTTHEDREKMIEYFRKYDKTVLNASLFKLQQIGLADKLGGLKISARVLMITNIQSNDSQGIFIEGYNWGGSLAASYYRIHFKVVDNNWKIIKVELLGFS</sequence>
<evidence type="ECO:0000313" key="2">
    <source>
        <dbReference type="Proteomes" id="UP000265930"/>
    </source>
</evidence>
<organism evidence="1 2">
    <name type="scientific">Clostridium chromiireducens</name>
    <dbReference type="NCBI Taxonomy" id="225345"/>
    <lineage>
        <taxon>Bacteria</taxon>
        <taxon>Bacillati</taxon>
        <taxon>Bacillota</taxon>
        <taxon>Clostridia</taxon>
        <taxon>Eubacteriales</taxon>
        <taxon>Clostridiaceae</taxon>
        <taxon>Clostridium</taxon>
    </lineage>
</organism>
<protein>
    <submittedName>
        <fullName evidence="1">Uncharacterized protein</fullName>
    </submittedName>
</protein>
<reference evidence="1 2" key="1">
    <citation type="submission" date="2018-08" db="EMBL/GenBank/DDBJ databases">
        <title>Genome of Clostridium chromiireducens C1, DSM12136.</title>
        <authorList>
            <person name="Xing M."/>
            <person name="Wei Y."/>
            <person name="Ang E.L."/>
            <person name="Zhao H."/>
            <person name="Zhang Y."/>
        </authorList>
    </citation>
    <scope>NUCLEOTIDE SEQUENCE [LARGE SCALE GENOMIC DNA]</scope>
    <source>
        <strain evidence="1 2">C1</strain>
    </source>
</reference>
<dbReference type="Proteomes" id="UP000265930">
    <property type="component" value="Unassembled WGS sequence"/>
</dbReference>
<proteinExistence type="predicted"/>
<accession>A0A399IIA6</accession>
<dbReference type="AlphaFoldDB" id="A0A399IIA6"/>
<dbReference type="RefSeq" id="WP_119368058.1">
    <property type="nucleotide sequence ID" value="NZ_QXDJ01000007.1"/>
</dbReference>
<evidence type="ECO:0000313" key="1">
    <source>
        <dbReference type="EMBL" id="RII32581.1"/>
    </source>
</evidence>
<name>A0A399IIA6_9CLOT</name>